<dbReference type="InterPro" id="IPR018253">
    <property type="entry name" value="DnaJ_domain_CS"/>
</dbReference>
<accession>A0ABD3NUF9</accession>
<dbReference type="AlphaFoldDB" id="A0ABD3NUF9"/>
<dbReference type="PROSITE" id="PS00636">
    <property type="entry name" value="DNAJ_1"/>
    <property type="match status" value="1"/>
</dbReference>
<feature type="compositionally biased region" description="Basic and acidic residues" evidence="1">
    <location>
        <begin position="352"/>
        <end position="366"/>
    </location>
</feature>
<comment type="caution">
    <text evidence="3">The sequence shown here is derived from an EMBL/GenBank/DDBJ whole genome shotgun (WGS) entry which is preliminary data.</text>
</comment>
<feature type="region of interest" description="Disordered" evidence="1">
    <location>
        <begin position="329"/>
        <end position="372"/>
    </location>
</feature>
<dbReference type="Pfam" id="PF23302">
    <property type="entry name" value="HTH_DNAJC9"/>
    <property type="match status" value="1"/>
</dbReference>
<dbReference type="Pfam" id="PF00226">
    <property type="entry name" value="DnaJ"/>
    <property type="match status" value="1"/>
</dbReference>
<feature type="compositionally biased region" description="Low complexity" evidence="1">
    <location>
        <begin position="247"/>
        <end position="269"/>
    </location>
</feature>
<dbReference type="SUPFAM" id="SSF46565">
    <property type="entry name" value="Chaperone J-domain"/>
    <property type="match status" value="1"/>
</dbReference>
<dbReference type="InterPro" id="IPR036869">
    <property type="entry name" value="J_dom_sf"/>
</dbReference>
<evidence type="ECO:0000256" key="1">
    <source>
        <dbReference type="SAM" id="MobiDB-lite"/>
    </source>
</evidence>
<dbReference type="Gene3D" id="1.10.287.110">
    <property type="entry name" value="DnaJ domain"/>
    <property type="match status" value="1"/>
</dbReference>
<dbReference type="PANTHER" id="PTHR44144">
    <property type="entry name" value="DNAJ HOMOLOG SUBFAMILY C MEMBER 9"/>
    <property type="match status" value="1"/>
</dbReference>
<evidence type="ECO:0000259" key="2">
    <source>
        <dbReference type="PROSITE" id="PS50076"/>
    </source>
</evidence>
<evidence type="ECO:0000313" key="4">
    <source>
        <dbReference type="Proteomes" id="UP001530315"/>
    </source>
</evidence>
<name>A0ABD3NUF9_9STRA</name>
<organism evidence="3 4">
    <name type="scientific">Stephanodiscus triporus</name>
    <dbReference type="NCBI Taxonomy" id="2934178"/>
    <lineage>
        <taxon>Eukaryota</taxon>
        <taxon>Sar</taxon>
        <taxon>Stramenopiles</taxon>
        <taxon>Ochrophyta</taxon>
        <taxon>Bacillariophyta</taxon>
        <taxon>Coscinodiscophyceae</taxon>
        <taxon>Thalassiosirophycidae</taxon>
        <taxon>Stephanodiscales</taxon>
        <taxon>Stephanodiscaceae</taxon>
        <taxon>Stephanodiscus</taxon>
    </lineage>
</organism>
<sequence>MSAATIISEAYGEGACLYESVLEVPRDASPSQLRKAYYKKCLSYHPDKLPSDLPENEREIANSRFRAISVAYAILSDEGRRREYDEAGDLYDDDDELTTSKAGVDSWREYFDAIFPKVTEADIDAFEVKYKCSDEEEGDVLRYYSRFGGDLNKMLECVMLSSDVDKARWVEDYIRPAIERGEVDDHMDRIEKTLGGKDVAGGGGSRGGGRKTKAGGGGGGRGSEKTRADERADEGEGGDDDESDTPVARVVVGGRTKGRGSAPSSAADSSSKEGKSSSSKKGRATTTTIRSEKKKSSSSSSSDDLVARIRGNASARRREEGFNSLLAGLEERYGGEGGGKKKKKGGGGASDNTKRQRRQQDGKEVDGDIMDDDEFAKIQAKIMKNKGSR</sequence>
<keyword evidence="4" id="KW-1185">Reference proteome</keyword>
<proteinExistence type="predicted"/>
<evidence type="ECO:0000313" key="3">
    <source>
        <dbReference type="EMBL" id="KAL3778942.1"/>
    </source>
</evidence>
<dbReference type="PRINTS" id="PR00625">
    <property type="entry name" value="JDOMAIN"/>
</dbReference>
<dbReference type="CDD" id="cd06257">
    <property type="entry name" value="DnaJ"/>
    <property type="match status" value="1"/>
</dbReference>
<reference evidence="3 4" key="1">
    <citation type="submission" date="2024-10" db="EMBL/GenBank/DDBJ databases">
        <title>Updated reference genomes for cyclostephanoid diatoms.</title>
        <authorList>
            <person name="Roberts W.R."/>
            <person name="Alverson A.J."/>
        </authorList>
    </citation>
    <scope>NUCLEOTIDE SEQUENCE [LARGE SCALE GENOMIC DNA]</scope>
    <source>
        <strain evidence="3 4">AJA276-08</strain>
    </source>
</reference>
<dbReference type="Proteomes" id="UP001530315">
    <property type="component" value="Unassembled WGS sequence"/>
</dbReference>
<feature type="compositionally biased region" description="Gly residues" evidence="1">
    <location>
        <begin position="198"/>
        <end position="207"/>
    </location>
</feature>
<protein>
    <recommendedName>
        <fullName evidence="2">J domain-containing protein</fullName>
    </recommendedName>
</protein>
<feature type="compositionally biased region" description="Acidic residues" evidence="1">
    <location>
        <begin position="231"/>
        <end position="244"/>
    </location>
</feature>
<dbReference type="SMART" id="SM00271">
    <property type="entry name" value="DnaJ"/>
    <property type="match status" value="1"/>
</dbReference>
<gene>
    <name evidence="3" type="ORF">ACHAW5_003638</name>
</gene>
<dbReference type="InterPro" id="IPR056453">
    <property type="entry name" value="HTH_DNAJC9"/>
</dbReference>
<dbReference type="InterPro" id="IPR001623">
    <property type="entry name" value="DnaJ_domain"/>
</dbReference>
<dbReference type="PANTHER" id="PTHR44144:SF1">
    <property type="entry name" value="DNAJ HOMOLOG SUBFAMILY C MEMBER 9"/>
    <property type="match status" value="1"/>
</dbReference>
<feature type="region of interest" description="Disordered" evidence="1">
    <location>
        <begin position="193"/>
        <end position="306"/>
    </location>
</feature>
<feature type="domain" description="J" evidence="2">
    <location>
        <begin position="17"/>
        <end position="88"/>
    </location>
</feature>
<dbReference type="PROSITE" id="PS50076">
    <property type="entry name" value="DNAJ_2"/>
    <property type="match status" value="1"/>
</dbReference>
<dbReference type="EMBL" id="JALLAZ020001192">
    <property type="protein sequence ID" value="KAL3778942.1"/>
    <property type="molecule type" value="Genomic_DNA"/>
</dbReference>
<dbReference type="InterPro" id="IPR052594">
    <property type="entry name" value="J_domain-containing_protein"/>
</dbReference>